<dbReference type="AlphaFoldDB" id="A0AA49JJJ4"/>
<accession>A0AA49JJJ4</accession>
<organism evidence="1">
    <name type="scientific">Roseihalotalea indica</name>
    <dbReference type="NCBI Taxonomy" id="2867963"/>
    <lineage>
        <taxon>Bacteria</taxon>
        <taxon>Pseudomonadati</taxon>
        <taxon>Bacteroidota</taxon>
        <taxon>Cytophagia</taxon>
        <taxon>Cytophagales</taxon>
        <taxon>Catalimonadaceae</taxon>
        <taxon>Roseihalotalea</taxon>
    </lineage>
</organism>
<reference evidence="1" key="2">
    <citation type="journal article" date="2024" name="Antonie Van Leeuwenhoek">
        <title>Roseihalotalea indica gen. nov., sp. nov., a halophilic Bacteroidetes from mesopelagic Southwest Indian Ocean with higher carbohydrate metabolic potential.</title>
        <authorList>
            <person name="Chen B."/>
            <person name="Zhang M."/>
            <person name="Lin D."/>
            <person name="Ye J."/>
            <person name="Tang K."/>
        </authorList>
    </citation>
    <scope>NUCLEOTIDE SEQUENCE</scope>
    <source>
        <strain evidence="1">TK19036</strain>
    </source>
</reference>
<name>A0AA49JJJ4_9BACT</name>
<sequence length="330" mass="37463">MIRQYISVIIVLLVAIQAKAQFTPVDKELALQVSECILGVALVEEDNETIEYLANKKPDELNKYRSEIAQFNKYLEEAIQREWNISKDVRILTSTQIKDIEERRDPTYCIMKMSKRADYIMNVNPIAKNPALKNVPGYVGNYDHRSSSYTMEDGTFALQLIWGGEPKKEIAFSYIPEIGLPRVGVNFMVQHLRNQIVDCIKQDIARIGDLKKAAKIRSKDISKKTALLYDQIIGKPLRKQIEKGKLDKYYQYPLEIVDSSKVENIAINHTQGFIYPMIIPAGAESGAKELYNYLFVDSADGRIVTLTGMSGGENGAINTYHIYQLRKGAK</sequence>
<gene>
    <name evidence="1" type="ORF">K4G66_13995</name>
</gene>
<protein>
    <submittedName>
        <fullName evidence="1">Uncharacterized protein</fullName>
    </submittedName>
</protein>
<evidence type="ECO:0000313" key="1">
    <source>
        <dbReference type="EMBL" id="WKN39803.1"/>
    </source>
</evidence>
<reference evidence="1" key="1">
    <citation type="journal article" date="2023" name="Comput. Struct. Biotechnol. J.">
        <title>Discovery of a novel marine Bacteroidetes with a rich repertoire of carbohydrate-active enzymes.</title>
        <authorList>
            <person name="Chen B."/>
            <person name="Liu G."/>
            <person name="Chen Q."/>
            <person name="Wang H."/>
            <person name="Liu L."/>
            <person name="Tang K."/>
        </authorList>
    </citation>
    <scope>NUCLEOTIDE SEQUENCE</scope>
    <source>
        <strain evidence="1">TK19036</strain>
    </source>
</reference>
<dbReference type="EMBL" id="CP120682">
    <property type="protein sequence ID" value="WKN39803.1"/>
    <property type="molecule type" value="Genomic_DNA"/>
</dbReference>
<proteinExistence type="predicted"/>